<feature type="domain" description="C2H2-type" evidence="12">
    <location>
        <begin position="41"/>
        <end position="69"/>
    </location>
</feature>
<evidence type="ECO:0000256" key="2">
    <source>
        <dbReference type="ARBA" id="ARBA00006991"/>
    </source>
</evidence>
<comment type="subcellular location">
    <subcellularLocation>
        <location evidence="1">Nucleus</location>
    </subcellularLocation>
</comment>
<reference evidence="13 14" key="1">
    <citation type="submission" date="2024-07" db="EMBL/GenBank/DDBJ databases">
        <title>Chromosome-level genome assembly of the water stick insect Ranatra chinensis (Heteroptera: Nepidae).</title>
        <authorList>
            <person name="Liu X."/>
        </authorList>
    </citation>
    <scope>NUCLEOTIDE SEQUENCE [LARGE SCALE GENOMIC DNA]</scope>
    <source>
        <strain evidence="13">Cailab_2021Rc</strain>
        <tissue evidence="13">Muscle</tissue>
    </source>
</reference>
<dbReference type="SUPFAM" id="SSF57667">
    <property type="entry name" value="beta-beta-alpha zinc fingers"/>
    <property type="match status" value="3"/>
</dbReference>
<evidence type="ECO:0000259" key="12">
    <source>
        <dbReference type="PROSITE" id="PS50157"/>
    </source>
</evidence>
<dbReference type="FunFam" id="3.30.160.60:FF:000417">
    <property type="entry name" value="Zinc finger protein"/>
    <property type="match status" value="1"/>
</dbReference>
<dbReference type="SMART" id="SM00355">
    <property type="entry name" value="ZnF_C2H2"/>
    <property type="match status" value="5"/>
</dbReference>
<evidence type="ECO:0000313" key="14">
    <source>
        <dbReference type="Proteomes" id="UP001558652"/>
    </source>
</evidence>
<keyword evidence="10" id="KW-0539">Nucleus</keyword>
<keyword evidence="14" id="KW-1185">Reference proteome</keyword>
<dbReference type="GO" id="GO:0003677">
    <property type="term" value="F:DNA binding"/>
    <property type="evidence" value="ECO:0007669"/>
    <property type="project" value="UniProtKB-KW"/>
</dbReference>
<comment type="similarity">
    <text evidence="2">Belongs to the krueppel C2H2-type zinc-finger protein family.</text>
</comment>
<evidence type="ECO:0000313" key="13">
    <source>
        <dbReference type="EMBL" id="KAL1130682.1"/>
    </source>
</evidence>
<evidence type="ECO:0000256" key="9">
    <source>
        <dbReference type="ARBA" id="ARBA00023163"/>
    </source>
</evidence>
<dbReference type="EMBL" id="JBFDAA010000007">
    <property type="protein sequence ID" value="KAL1130682.1"/>
    <property type="molecule type" value="Genomic_DNA"/>
</dbReference>
<name>A0ABD0YHF4_9HEMI</name>
<evidence type="ECO:0000256" key="10">
    <source>
        <dbReference type="ARBA" id="ARBA00023242"/>
    </source>
</evidence>
<sequence length="177" mass="20572">MVAHVKICTGVLYFCEQCNFKTRHSYSFTRHKRKHTNQKPYACSDCDYKTIQLSTLKLHCAKYHSNESPRVTNINGKEKVRRRYICKEGRIKKEPQEYICEHCDYRGKNATALKNHVLTHTGERPYGCHLCNYRAAQASALANHAKRHTGVKPYACPYCSYRAAIVANLRLHIMVHR</sequence>
<dbReference type="PANTHER" id="PTHR24379">
    <property type="entry name" value="KRAB AND ZINC FINGER DOMAIN-CONTAINING"/>
    <property type="match status" value="1"/>
</dbReference>
<feature type="domain" description="C2H2-type" evidence="12">
    <location>
        <begin position="98"/>
        <end position="125"/>
    </location>
</feature>
<evidence type="ECO:0000256" key="7">
    <source>
        <dbReference type="ARBA" id="ARBA00023015"/>
    </source>
</evidence>
<feature type="domain" description="C2H2-type" evidence="12">
    <location>
        <begin position="126"/>
        <end position="153"/>
    </location>
</feature>
<organism evidence="13 14">
    <name type="scientific">Ranatra chinensis</name>
    <dbReference type="NCBI Taxonomy" id="642074"/>
    <lineage>
        <taxon>Eukaryota</taxon>
        <taxon>Metazoa</taxon>
        <taxon>Ecdysozoa</taxon>
        <taxon>Arthropoda</taxon>
        <taxon>Hexapoda</taxon>
        <taxon>Insecta</taxon>
        <taxon>Pterygota</taxon>
        <taxon>Neoptera</taxon>
        <taxon>Paraneoptera</taxon>
        <taxon>Hemiptera</taxon>
        <taxon>Heteroptera</taxon>
        <taxon>Panheteroptera</taxon>
        <taxon>Nepomorpha</taxon>
        <taxon>Nepidae</taxon>
        <taxon>Ranatrinae</taxon>
        <taxon>Ranatra</taxon>
    </lineage>
</organism>
<dbReference type="InterPro" id="IPR036236">
    <property type="entry name" value="Znf_C2H2_sf"/>
</dbReference>
<evidence type="ECO:0000256" key="6">
    <source>
        <dbReference type="ARBA" id="ARBA00022833"/>
    </source>
</evidence>
<dbReference type="InterPro" id="IPR013087">
    <property type="entry name" value="Znf_C2H2_type"/>
</dbReference>
<accession>A0ABD0YHF4</accession>
<keyword evidence="8" id="KW-0238">DNA-binding</keyword>
<evidence type="ECO:0000256" key="4">
    <source>
        <dbReference type="ARBA" id="ARBA00022737"/>
    </source>
</evidence>
<keyword evidence="4" id="KW-0677">Repeat</keyword>
<dbReference type="FunFam" id="3.30.160.60:FF:000075">
    <property type="entry name" value="Putative zinc finger protein 536"/>
    <property type="match status" value="1"/>
</dbReference>
<dbReference type="AlphaFoldDB" id="A0ABD0YHF4"/>
<dbReference type="FunFam" id="3.30.160.60:FF:000446">
    <property type="entry name" value="Zinc finger protein"/>
    <property type="match status" value="1"/>
</dbReference>
<dbReference type="PANTHER" id="PTHR24379:SF121">
    <property type="entry name" value="C2H2-TYPE DOMAIN-CONTAINING PROTEIN"/>
    <property type="match status" value="1"/>
</dbReference>
<feature type="domain" description="C2H2-type" evidence="12">
    <location>
        <begin position="13"/>
        <end position="40"/>
    </location>
</feature>
<evidence type="ECO:0000256" key="8">
    <source>
        <dbReference type="ARBA" id="ARBA00023125"/>
    </source>
</evidence>
<evidence type="ECO:0000256" key="3">
    <source>
        <dbReference type="ARBA" id="ARBA00022723"/>
    </source>
</evidence>
<evidence type="ECO:0000256" key="1">
    <source>
        <dbReference type="ARBA" id="ARBA00004123"/>
    </source>
</evidence>
<keyword evidence="5 11" id="KW-0863">Zinc-finger</keyword>
<dbReference type="PROSITE" id="PS50157">
    <property type="entry name" value="ZINC_FINGER_C2H2_2"/>
    <property type="match status" value="4"/>
</dbReference>
<keyword evidence="6" id="KW-0862">Zinc</keyword>
<dbReference type="Gene3D" id="3.30.160.60">
    <property type="entry name" value="Classic Zinc Finger"/>
    <property type="match status" value="4"/>
</dbReference>
<comment type="caution">
    <text evidence="13">The sequence shown here is derived from an EMBL/GenBank/DDBJ whole genome shotgun (WGS) entry which is preliminary data.</text>
</comment>
<dbReference type="GO" id="GO:0005634">
    <property type="term" value="C:nucleus"/>
    <property type="evidence" value="ECO:0007669"/>
    <property type="project" value="UniProtKB-SubCell"/>
</dbReference>
<keyword evidence="9" id="KW-0804">Transcription</keyword>
<gene>
    <name evidence="13" type="ORF">AAG570_011924</name>
</gene>
<protein>
    <recommendedName>
        <fullName evidence="12">C2H2-type domain-containing protein</fullName>
    </recommendedName>
</protein>
<dbReference type="Pfam" id="PF00096">
    <property type="entry name" value="zf-C2H2"/>
    <property type="match status" value="1"/>
</dbReference>
<proteinExistence type="inferred from homology"/>
<dbReference type="GO" id="GO:0008270">
    <property type="term" value="F:zinc ion binding"/>
    <property type="evidence" value="ECO:0007669"/>
    <property type="project" value="UniProtKB-KW"/>
</dbReference>
<keyword evidence="7" id="KW-0805">Transcription regulation</keyword>
<evidence type="ECO:0000256" key="11">
    <source>
        <dbReference type="PROSITE-ProRule" id="PRU00042"/>
    </source>
</evidence>
<dbReference type="Proteomes" id="UP001558652">
    <property type="component" value="Unassembled WGS sequence"/>
</dbReference>
<keyword evidence="3" id="KW-0479">Metal-binding</keyword>
<evidence type="ECO:0000256" key="5">
    <source>
        <dbReference type="ARBA" id="ARBA00022771"/>
    </source>
</evidence>